<keyword evidence="1" id="KW-0134">Cell wall</keyword>
<dbReference type="Gene3D" id="2.60.40.10">
    <property type="entry name" value="Immunoglobulins"/>
    <property type="match status" value="1"/>
</dbReference>
<name>A0A9D2QVP6_9FIRM</name>
<dbReference type="Pfam" id="PF16569">
    <property type="entry name" value="GramPos_pilinBB"/>
    <property type="match status" value="1"/>
</dbReference>
<feature type="transmembrane region" description="Helical" evidence="5">
    <location>
        <begin position="329"/>
        <end position="347"/>
    </location>
</feature>
<dbReference type="Pfam" id="PF17802">
    <property type="entry name" value="SpaA"/>
    <property type="match status" value="1"/>
</dbReference>
<dbReference type="InterPro" id="IPR013783">
    <property type="entry name" value="Ig-like_fold"/>
</dbReference>
<feature type="domain" description="SpaA-like prealbumin fold" evidence="8">
    <location>
        <begin position="175"/>
        <end position="260"/>
    </location>
</feature>
<dbReference type="NCBIfam" id="TIGR04226">
    <property type="entry name" value="RrgB_K2N_iso_D2"/>
    <property type="match status" value="1"/>
</dbReference>
<evidence type="ECO:0000256" key="4">
    <source>
        <dbReference type="ARBA" id="ARBA00023088"/>
    </source>
</evidence>
<keyword evidence="5" id="KW-0812">Transmembrane</keyword>
<protein>
    <submittedName>
        <fullName evidence="9">Isopeptide-forming domain-containing fimbrial protein</fullName>
    </submittedName>
</protein>
<comment type="caution">
    <text evidence="9">The sequence shown here is derived from an EMBL/GenBank/DDBJ whole genome shotgun (WGS) entry which is preliminary data.</text>
</comment>
<dbReference type="NCBIfam" id="TIGR01167">
    <property type="entry name" value="LPXTG_anchor"/>
    <property type="match status" value="1"/>
</dbReference>
<keyword evidence="3" id="KW-0732">Signal</keyword>
<organism evidence="9 10">
    <name type="scientific">Candidatus Blautia avicola</name>
    <dbReference type="NCBI Taxonomy" id="2838483"/>
    <lineage>
        <taxon>Bacteria</taxon>
        <taxon>Bacillati</taxon>
        <taxon>Bacillota</taxon>
        <taxon>Clostridia</taxon>
        <taxon>Lachnospirales</taxon>
        <taxon>Lachnospiraceae</taxon>
        <taxon>Blautia</taxon>
    </lineage>
</organism>
<dbReference type="AlphaFoldDB" id="A0A9D2QVP6"/>
<evidence type="ECO:0000256" key="2">
    <source>
        <dbReference type="ARBA" id="ARBA00022525"/>
    </source>
</evidence>
<dbReference type="InterPro" id="IPR026466">
    <property type="entry name" value="Fim_isopep_form_D2_dom"/>
</dbReference>
<evidence type="ECO:0000259" key="8">
    <source>
        <dbReference type="Pfam" id="PF17802"/>
    </source>
</evidence>
<keyword evidence="2" id="KW-0964">Secreted</keyword>
<keyword evidence="4" id="KW-0572">Peptidoglycan-anchor</keyword>
<evidence type="ECO:0000256" key="3">
    <source>
        <dbReference type="ARBA" id="ARBA00022729"/>
    </source>
</evidence>
<reference evidence="9" key="2">
    <citation type="submission" date="2021-04" db="EMBL/GenBank/DDBJ databases">
        <authorList>
            <person name="Gilroy R."/>
        </authorList>
    </citation>
    <scope>NUCLEOTIDE SEQUENCE</scope>
    <source>
        <strain evidence="9">ChiBcec6-4105</strain>
    </source>
</reference>
<sequence length="353" mass="38051">KKVKDVNDSEASLDDVQTAPWQDSADWDIGDTVPFQLTGTMPSTLADYATYNYKFTDTLSKGFTYNSGSITVNVVKNDGTEEVDITSQCLITPSTYNETNGTTITVEISDVKTLEDVTVEATDKIVVEYTAQLTSNAVIGALGNPNKVYLEYSNNPNGTGIGKTPEDGVIVFTYEVEVNKVDEAGNPLEGAEFTLEKYNATNSLWDSKTVVKGNKDNKNGVVFTATGIDDGWYRLVETKTPAGFNSIEPIYFVVEATHVTTGDFNDLILSALTASQTKSEDQTKLTGNDVTAEFTSKVDAGSHITGIKTDVENRQGTTLPETGGMGTRIFYAVGAVLMIGAAVILITRKRSAK</sequence>
<gene>
    <name evidence="9" type="ORF">H9914_09745</name>
</gene>
<evidence type="ECO:0000259" key="6">
    <source>
        <dbReference type="Pfam" id="PF00746"/>
    </source>
</evidence>
<dbReference type="Proteomes" id="UP000823892">
    <property type="component" value="Unassembled WGS sequence"/>
</dbReference>
<keyword evidence="5" id="KW-0472">Membrane</keyword>
<dbReference type="InterPro" id="IPR032334">
    <property type="entry name" value="GramPos_pilinBB"/>
</dbReference>
<evidence type="ECO:0000313" key="10">
    <source>
        <dbReference type="Proteomes" id="UP000823892"/>
    </source>
</evidence>
<dbReference type="InterPro" id="IPR019931">
    <property type="entry name" value="LPXTG_anchor"/>
</dbReference>
<keyword evidence="5" id="KW-1133">Transmembrane helix</keyword>
<feature type="domain" description="Gram-positive pilin backbone subunit 2 Cna-B-like" evidence="7">
    <location>
        <begin position="29"/>
        <end position="156"/>
    </location>
</feature>
<dbReference type="InterPro" id="IPR041033">
    <property type="entry name" value="SpaA_PFL_dom_1"/>
</dbReference>
<dbReference type="Pfam" id="PF00746">
    <property type="entry name" value="Gram_pos_anchor"/>
    <property type="match status" value="1"/>
</dbReference>
<feature type="non-terminal residue" evidence="9">
    <location>
        <position position="1"/>
    </location>
</feature>
<reference evidence="9" key="1">
    <citation type="journal article" date="2021" name="PeerJ">
        <title>Extensive microbial diversity within the chicken gut microbiome revealed by metagenomics and culture.</title>
        <authorList>
            <person name="Gilroy R."/>
            <person name="Ravi A."/>
            <person name="Getino M."/>
            <person name="Pursley I."/>
            <person name="Horton D.L."/>
            <person name="Alikhan N.F."/>
            <person name="Baker D."/>
            <person name="Gharbi K."/>
            <person name="Hall N."/>
            <person name="Watson M."/>
            <person name="Adriaenssens E.M."/>
            <person name="Foster-Nyarko E."/>
            <person name="Jarju S."/>
            <person name="Secka A."/>
            <person name="Antonio M."/>
            <person name="Oren A."/>
            <person name="Chaudhuri R.R."/>
            <person name="La Ragione R."/>
            <person name="Hildebrand F."/>
            <person name="Pallen M.J."/>
        </authorList>
    </citation>
    <scope>NUCLEOTIDE SEQUENCE</scope>
    <source>
        <strain evidence="9">ChiBcec6-4105</strain>
    </source>
</reference>
<accession>A0A9D2QVP6</accession>
<dbReference type="EMBL" id="DWUY01000217">
    <property type="protein sequence ID" value="HJD29255.1"/>
    <property type="molecule type" value="Genomic_DNA"/>
</dbReference>
<evidence type="ECO:0000256" key="5">
    <source>
        <dbReference type="SAM" id="Phobius"/>
    </source>
</evidence>
<evidence type="ECO:0000256" key="1">
    <source>
        <dbReference type="ARBA" id="ARBA00022512"/>
    </source>
</evidence>
<evidence type="ECO:0000259" key="7">
    <source>
        <dbReference type="Pfam" id="PF16569"/>
    </source>
</evidence>
<evidence type="ECO:0000313" key="9">
    <source>
        <dbReference type="EMBL" id="HJD29255.1"/>
    </source>
</evidence>
<dbReference type="Gene3D" id="2.60.40.740">
    <property type="match status" value="1"/>
</dbReference>
<feature type="domain" description="Gram-positive cocci surface proteins LPxTG" evidence="6">
    <location>
        <begin position="316"/>
        <end position="352"/>
    </location>
</feature>
<proteinExistence type="predicted"/>